<dbReference type="RefSeq" id="WP_271140746.1">
    <property type="nucleotide sequence ID" value="NZ_JAPYYP010000031.1"/>
</dbReference>
<dbReference type="InterPro" id="IPR036390">
    <property type="entry name" value="WH_DNA-bd_sf"/>
</dbReference>
<dbReference type="EMBL" id="JAPYYP010000031">
    <property type="protein sequence ID" value="MDA5110399.1"/>
    <property type="molecule type" value="Genomic_DNA"/>
</dbReference>
<dbReference type="Proteomes" id="UP001151071">
    <property type="component" value="Unassembled WGS sequence"/>
</dbReference>
<dbReference type="Gene3D" id="1.10.10.10">
    <property type="entry name" value="Winged helix-like DNA-binding domain superfamily/Winged helix DNA-binding domain"/>
    <property type="match status" value="1"/>
</dbReference>
<comment type="similarity">
    <text evidence="1">Belongs to the LysR transcriptional regulatory family.</text>
</comment>
<dbReference type="GO" id="GO:0000976">
    <property type="term" value="F:transcription cis-regulatory region binding"/>
    <property type="evidence" value="ECO:0007669"/>
    <property type="project" value="TreeGrafter"/>
</dbReference>
<keyword evidence="4" id="KW-0804">Transcription</keyword>
<keyword evidence="2" id="KW-0805">Transcription regulation</keyword>
<dbReference type="AlphaFoldDB" id="A0A9X3TT28"/>
<organism evidence="6 7">
    <name type="scientific">Brevibacillus thermoruber</name>
    <dbReference type="NCBI Taxonomy" id="33942"/>
    <lineage>
        <taxon>Bacteria</taxon>
        <taxon>Bacillati</taxon>
        <taxon>Bacillota</taxon>
        <taxon>Bacilli</taxon>
        <taxon>Bacillales</taxon>
        <taxon>Paenibacillaceae</taxon>
        <taxon>Brevibacillus</taxon>
    </lineage>
</organism>
<dbReference type="Pfam" id="PF03466">
    <property type="entry name" value="LysR_substrate"/>
    <property type="match status" value="1"/>
</dbReference>
<accession>A0A9X3TT28</accession>
<dbReference type="SUPFAM" id="SSF53850">
    <property type="entry name" value="Periplasmic binding protein-like II"/>
    <property type="match status" value="1"/>
</dbReference>
<evidence type="ECO:0000256" key="4">
    <source>
        <dbReference type="ARBA" id="ARBA00023163"/>
    </source>
</evidence>
<gene>
    <name evidence="6" type="ORF">O3V59_18725</name>
</gene>
<dbReference type="InterPro" id="IPR036388">
    <property type="entry name" value="WH-like_DNA-bd_sf"/>
</dbReference>
<evidence type="ECO:0000313" key="7">
    <source>
        <dbReference type="Proteomes" id="UP001151071"/>
    </source>
</evidence>
<dbReference type="PANTHER" id="PTHR30126:SF40">
    <property type="entry name" value="HTH-TYPE TRANSCRIPTIONAL REGULATOR GLTR"/>
    <property type="match status" value="1"/>
</dbReference>
<proteinExistence type="inferred from homology"/>
<comment type="caution">
    <text evidence="6">The sequence shown here is derived from an EMBL/GenBank/DDBJ whole genome shotgun (WGS) entry which is preliminary data.</text>
</comment>
<evidence type="ECO:0000256" key="3">
    <source>
        <dbReference type="ARBA" id="ARBA00023125"/>
    </source>
</evidence>
<dbReference type="SUPFAM" id="SSF46785">
    <property type="entry name" value="Winged helix' DNA-binding domain"/>
    <property type="match status" value="1"/>
</dbReference>
<keyword evidence="3" id="KW-0238">DNA-binding</keyword>
<dbReference type="PRINTS" id="PR00039">
    <property type="entry name" value="HTHLYSR"/>
</dbReference>
<feature type="domain" description="HTH lysR-type" evidence="5">
    <location>
        <begin position="1"/>
        <end position="58"/>
    </location>
</feature>
<dbReference type="PANTHER" id="PTHR30126">
    <property type="entry name" value="HTH-TYPE TRANSCRIPTIONAL REGULATOR"/>
    <property type="match status" value="1"/>
</dbReference>
<dbReference type="Gene3D" id="3.40.190.290">
    <property type="match status" value="1"/>
</dbReference>
<name>A0A9X3TT28_9BACL</name>
<dbReference type="GO" id="GO:0003700">
    <property type="term" value="F:DNA-binding transcription factor activity"/>
    <property type="evidence" value="ECO:0007669"/>
    <property type="project" value="InterPro"/>
</dbReference>
<dbReference type="PROSITE" id="PS50931">
    <property type="entry name" value="HTH_LYSR"/>
    <property type="match status" value="1"/>
</dbReference>
<evidence type="ECO:0000313" key="6">
    <source>
        <dbReference type="EMBL" id="MDA5110399.1"/>
    </source>
</evidence>
<evidence type="ECO:0000259" key="5">
    <source>
        <dbReference type="PROSITE" id="PS50931"/>
    </source>
</evidence>
<dbReference type="InterPro" id="IPR005119">
    <property type="entry name" value="LysR_subst-bd"/>
</dbReference>
<keyword evidence="7" id="KW-1185">Reference proteome</keyword>
<evidence type="ECO:0000256" key="2">
    <source>
        <dbReference type="ARBA" id="ARBA00023015"/>
    </source>
</evidence>
<dbReference type="InterPro" id="IPR000847">
    <property type="entry name" value="LysR_HTH_N"/>
</dbReference>
<reference evidence="6" key="1">
    <citation type="submission" date="2022-12" db="EMBL/GenBank/DDBJ databases">
        <title>Draft genome sequence of the thermophilic strain Brevibacillus thermoruber HT42, isolated from Los Humeros, Puebla, Mexico, with biotechnological potential.</title>
        <authorList>
            <person name="Lara Sanchez J."/>
            <person name="Solis Palacios R."/>
            <person name="Bustos Baena A.S."/>
            <person name="Ruz Baez A.E."/>
            <person name="Espinosa Luna G."/>
            <person name="Oliart Ros R.M."/>
        </authorList>
    </citation>
    <scope>NUCLEOTIDE SEQUENCE</scope>
    <source>
        <strain evidence="6">HT42</strain>
    </source>
</reference>
<dbReference type="FunFam" id="1.10.10.10:FF:000001">
    <property type="entry name" value="LysR family transcriptional regulator"/>
    <property type="match status" value="1"/>
</dbReference>
<protein>
    <submittedName>
        <fullName evidence="6">LysR family transcriptional regulator</fullName>
    </submittedName>
</protein>
<dbReference type="Pfam" id="PF00126">
    <property type="entry name" value="HTH_1"/>
    <property type="match status" value="1"/>
</dbReference>
<sequence>MELKDLETFVTVVKCGSITCADDVLHVTQPGVSRRIDRLENALGCTLFERVGNHLRLTKEGKTLLPHAEAVLGSVRDLRAAVDAEKGGWTTACIAMSATLAETPFTDRLKELRDRFPALRQLHIKMVGSAEVSELVAAGEADVGFRFFRDKDERLEYVPLGEEPLVVIRAAHSHWFPGEDGGGEPLAPLCLNDIPWIAFPARKGPSSHITAMLDQWIEETGIRPGLRIDADCLAAQQKLVQADFGIALQPASSVQEAVERGKLQLVPLPAFRLTLPICAVYRKTAPHRDMLQNVIRLFQKQPE</sequence>
<evidence type="ECO:0000256" key="1">
    <source>
        <dbReference type="ARBA" id="ARBA00009437"/>
    </source>
</evidence>
<dbReference type="CDD" id="cd05466">
    <property type="entry name" value="PBP2_LTTR_substrate"/>
    <property type="match status" value="1"/>
</dbReference>